<evidence type="ECO:0000313" key="3">
    <source>
        <dbReference type="EMBL" id="QEG20405.1"/>
    </source>
</evidence>
<keyword evidence="4" id="KW-1185">Reference proteome</keyword>
<dbReference type="Gene3D" id="3.40.50.620">
    <property type="entry name" value="HUPs"/>
    <property type="match status" value="1"/>
</dbReference>
<dbReference type="PANTHER" id="PTHR46268:SF6">
    <property type="entry name" value="UNIVERSAL STRESS PROTEIN UP12"/>
    <property type="match status" value="1"/>
</dbReference>
<dbReference type="InterPro" id="IPR014729">
    <property type="entry name" value="Rossmann-like_a/b/a_fold"/>
</dbReference>
<name>A0A5B9P5G1_9BACT</name>
<feature type="domain" description="UspA" evidence="2">
    <location>
        <begin position="7"/>
        <end position="142"/>
    </location>
</feature>
<proteinExistence type="inferred from homology"/>
<accession>A0A5B9P5G1</accession>
<organism evidence="3 4">
    <name type="scientific">Mariniblastus fucicola</name>
    <dbReference type="NCBI Taxonomy" id="980251"/>
    <lineage>
        <taxon>Bacteria</taxon>
        <taxon>Pseudomonadati</taxon>
        <taxon>Planctomycetota</taxon>
        <taxon>Planctomycetia</taxon>
        <taxon>Pirellulales</taxon>
        <taxon>Pirellulaceae</taxon>
        <taxon>Mariniblastus</taxon>
    </lineage>
</organism>
<dbReference type="CDD" id="cd00293">
    <property type="entry name" value="USP-like"/>
    <property type="match status" value="1"/>
</dbReference>
<dbReference type="InterPro" id="IPR006016">
    <property type="entry name" value="UspA"/>
</dbReference>
<evidence type="ECO:0000256" key="1">
    <source>
        <dbReference type="ARBA" id="ARBA00008791"/>
    </source>
</evidence>
<dbReference type="Proteomes" id="UP000322214">
    <property type="component" value="Chromosome"/>
</dbReference>
<gene>
    <name evidence="3" type="ORF">MFFC18_02530</name>
</gene>
<dbReference type="OrthoDB" id="9794782at2"/>
<dbReference type="EMBL" id="CP042912">
    <property type="protein sequence ID" value="QEG20405.1"/>
    <property type="molecule type" value="Genomic_DNA"/>
</dbReference>
<dbReference type="Pfam" id="PF00582">
    <property type="entry name" value="Usp"/>
    <property type="match status" value="1"/>
</dbReference>
<evidence type="ECO:0000259" key="2">
    <source>
        <dbReference type="Pfam" id="PF00582"/>
    </source>
</evidence>
<dbReference type="SUPFAM" id="SSF52402">
    <property type="entry name" value="Adenine nucleotide alpha hydrolases-like"/>
    <property type="match status" value="1"/>
</dbReference>
<dbReference type="InterPro" id="IPR006015">
    <property type="entry name" value="Universal_stress_UspA"/>
</dbReference>
<dbReference type="PANTHER" id="PTHR46268">
    <property type="entry name" value="STRESS RESPONSE PROTEIN NHAX"/>
    <property type="match status" value="1"/>
</dbReference>
<dbReference type="KEGG" id="mff:MFFC18_02530"/>
<dbReference type="STRING" id="980251.GCA_001642875_04577"/>
<protein>
    <submittedName>
        <fullName evidence="3">Universal stress protein</fullName>
    </submittedName>
</protein>
<dbReference type="PRINTS" id="PR01438">
    <property type="entry name" value="UNVRSLSTRESS"/>
</dbReference>
<evidence type="ECO:0000313" key="4">
    <source>
        <dbReference type="Proteomes" id="UP000322214"/>
    </source>
</evidence>
<dbReference type="AlphaFoldDB" id="A0A5B9P5G1"/>
<reference evidence="3 4" key="1">
    <citation type="submission" date="2019-08" db="EMBL/GenBank/DDBJ databases">
        <title>Deep-cultivation of Planctomycetes and their phenomic and genomic characterization uncovers novel biology.</title>
        <authorList>
            <person name="Wiegand S."/>
            <person name="Jogler M."/>
            <person name="Boedeker C."/>
            <person name="Pinto D."/>
            <person name="Vollmers J."/>
            <person name="Rivas-Marin E."/>
            <person name="Kohn T."/>
            <person name="Peeters S.H."/>
            <person name="Heuer A."/>
            <person name="Rast P."/>
            <person name="Oberbeckmann S."/>
            <person name="Bunk B."/>
            <person name="Jeske O."/>
            <person name="Meyerdierks A."/>
            <person name="Storesund J.E."/>
            <person name="Kallscheuer N."/>
            <person name="Luecker S."/>
            <person name="Lage O.M."/>
            <person name="Pohl T."/>
            <person name="Merkel B.J."/>
            <person name="Hornburger P."/>
            <person name="Mueller R.-W."/>
            <person name="Bruemmer F."/>
            <person name="Labrenz M."/>
            <person name="Spormann A.M."/>
            <person name="Op den Camp H."/>
            <person name="Overmann J."/>
            <person name="Amann R."/>
            <person name="Jetten M.S.M."/>
            <person name="Mascher T."/>
            <person name="Medema M.H."/>
            <person name="Devos D.P."/>
            <person name="Kaster A.-K."/>
            <person name="Ovreas L."/>
            <person name="Rohde M."/>
            <person name="Galperin M.Y."/>
            <person name="Jogler C."/>
        </authorList>
    </citation>
    <scope>NUCLEOTIDE SEQUENCE [LARGE SCALE GENOMIC DNA]</scope>
    <source>
        <strain evidence="3 4">FC18</strain>
    </source>
</reference>
<comment type="similarity">
    <text evidence="1">Belongs to the universal stress protein A family.</text>
</comment>
<sequence length="143" mass="15844">MNRFTGKKIVVPWDYEEMSLESLLMALELTDSNDNIEVVHVVEFPKGVQPSAAIELCSEERQQELKEKFNEQLPDGVSGLNFTIISDFDNEHGVEIANFAAAREAGLIVIGSHGRKGLARLILGSVADKVVQHSRCPVLILRD</sequence>
<dbReference type="RefSeq" id="WP_075082573.1">
    <property type="nucleotide sequence ID" value="NZ_CP042912.1"/>
</dbReference>